<keyword evidence="3" id="KW-1185">Reference proteome</keyword>
<dbReference type="AlphaFoldDB" id="A0A9N7YKI1"/>
<protein>
    <submittedName>
        <fullName evidence="2">Uncharacterized protein</fullName>
    </submittedName>
</protein>
<feature type="compositionally biased region" description="Basic and acidic residues" evidence="1">
    <location>
        <begin position="14"/>
        <end position="33"/>
    </location>
</feature>
<feature type="region of interest" description="Disordered" evidence="1">
    <location>
        <begin position="1"/>
        <end position="155"/>
    </location>
</feature>
<feature type="compositionally biased region" description="Polar residues" evidence="1">
    <location>
        <begin position="112"/>
        <end position="126"/>
    </location>
</feature>
<comment type="caution">
    <text evidence="2">The sequence shown here is derived from an EMBL/GenBank/DDBJ whole genome shotgun (WGS) entry which is preliminary data.</text>
</comment>
<dbReference type="EMBL" id="CADEAL010000976">
    <property type="protein sequence ID" value="CAB1427534.1"/>
    <property type="molecule type" value="Genomic_DNA"/>
</dbReference>
<feature type="compositionally biased region" description="Basic and acidic residues" evidence="1">
    <location>
        <begin position="100"/>
        <end position="111"/>
    </location>
</feature>
<evidence type="ECO:0000313" key="3">
    <source>
        <dbReference type="Proteomes" id="UP001153269"/>
    </source>
</evidence>
<proteinExistence type="predicted"/>
<name>A0A9N7YKI1_PLEPL</name>
<feature type="compositionally biased region" description="Basic residues" evidence="1">
    <location>
        <begin position="1"/>
        <end position="13"/>
    </location>
</feature>
<evidence type="ECO:0000313" key="2">
    <source>
        <dbReference type="EMBL" id="CAB1427534.1"/>
    </source>
</evidence>
<accession>A0A9N7YKI1</accession>
<sequence>MIRRRRSQTVRQKKRDDQREQGRRSRSLPRDRAQSLTSWPPEGGVEVTRSGEGARERKRREREEEQEDREEKDDSITRHAKHSGNSGAAQRASFSFLMPMDDHEFQRRSDSESAGSFSEVSQSAASIATAGRREPVLFGRETSCRGNRGTPRAPG</sequence>
<gene>
    <name evidence="2" type="ORF">PLEPLA_LOCUS15474</name>
</gene>
<organism evidence="2 3">
    <name type="scientific">Pleuronectes platessa</name>
    <name type="common">European plaice</name>
    <dbReference type="NCBI Taxonomy" id="8262"/>
    <lineage>
        <taxon>Eukaryota</taxon>
        <taxon>Metazoa</taxon>
        <taxon>Chordata</taxon>
        <taxon>Craniata</taxon>
        <taxon>Vertebrata</taxon>
        <taxon>Euteleostomi</taxon>
        <taxon>Actinopterygii</taxon>
        <taxon>Neopterygii</taxon>
        <taxon>Teleostei</taxon>
        <taxon>Neoteleostei</taxon>
        <taxon>Acanthomorphata</taxon>
        <taxon>Carangaria</taxon>
        <taxon>Pleuronectiformes</taxon>
        <taxon>Pleuronectoidei</taxon>
        <taxon>Pleuronectidae</taxon>
        <taxon>Pleuronectes</taxon>
    </lineage>
</organism>
<evidence type="ECO:0000256" key="1">
    <source>
        <dbReference type="SAM" id="MobiDB-lite"/>
    </source>
</evidence>
<dbReference type="Proteomes" id="UP001153269">
    <property type="component" value="Unassembled WGS sequence"/>
</dbReference>
<reference evidence="2" key="1">
    <citation type="submission" date="2020-03" db="EMBL/GenBank/DDBJ databases">
        <authorList>
            <person name="Weist P."/>
        </authorList>
    </citation>
    <scope>NUCLEOTIDE SEQUENCE</scope>
</reference>